<dbReference type="InterPro" id="IPR019775">
    <property type="entry name" value="WD40_repeat_CS"/>
</dbReference>
<evidence type="ECO:0000256" key="1">
    <source>
        <dbReference type="ARBA" id="ARBA00022574"/>
    </source>
</evidence>
<evidence type="ECO:0000256" key="4">
    <source>
        <dbReference type="SAM" id="MobiDB-lite"/>
    </source>
</evidence>
<keyword evidence="1 3" id="KW-0853">WD repeat</keyword>
<sequence length="476" mass="53443">MSVPQDNGKEVVEDHVHSDEPQLVKTDSQTKIESTLDSTDETDKCIFSMSEDIQENSLHQEICHNEGLTDLYPEAMRTTLTDLPTEVFLQICSYLSARLLMQTMRLVNKRLNEILSDDFIWRSRIFKRWRQVYPPIPADNDSVNWKAACINLEEQQERWSNMQSAMKHLSWRDLHVASIDAIMLINRGALCVSGSRDRNLAVWDVNASNPRPITHIEAHKGWIWGLSAKSDSSFYTCSWDCTARLWTLEDGRLTASETLKGKTAMLCVACESNLVAIGSFDKRVLLWDPRSGSKPIHTYAPHRRAVLKLCLLEESGITDSVVSISEDQTLAVWDIRAGKLLKDNVKIGPNEMESNAFPMCMSLNSDMLYIGDSKNRLHLVDPRRDSPTRFEIIASYDAGHKDQCKITAVRHGPGCVITGSSDGTVRVSTPTHHPELITSFTTIGTEVAALDFQHGILAVGCTNCAVELWVPTQEIV</sequence>
<dbReference type="InterPro" id="IPR015943">
    <property type="entry name" value="WD40/YVTN_repeat-like_dom_sf"/>
</dbReference>
<dbReference type="SUPFAM" id="SSF81383">
    <property type="entry name" value="F-box domain"/>
    <property type="match status" value="1"/>
</dbReference>
<protein>
    <submittedName>
        <fullName evidence="6">F-box/WD repeat-containing protein 9</fullName>
    </submittedName>
</protein>
<evidence type="ECO:0000259" key="5">
    <source>
        <dbReference type="PROSITE" id="PS50181"/>
    </source>
</evidence>
<feature type="region of interest" description="Disordered" evidence="4">
    <location>
        <begin position="1"/>
        <end position="36"/>
    </location>
</feature>
<dbReference type="InterPro" id="IPR001680">
    <property type="entry name" value="WD40_rpt"/>
</dbReference>
<organism evidence="6 7">
    <name type="scientific">Frankliniella fusca</name>
    <dbReference type="NCBI Taxonomy" id="407009"/>
    <lineage>
        <taxon>Eukaryota</taxon>
        <taxon>Metazoa</taxon>
        <taxon>Ecdysozoa</taxon>
        <taxon>Arthropoda</taxon>
        <taxon>Hexapoda</taxon>
        <taxon>Insecta</taxon>
        <taxon>Pterygota</taxon>
        <taxon>Neoptera</taxon>
        <taxon>Paraneoptera</taxon>
        <taxon>Thysanoptera</taxon>
        <taxon>Terebrantia</taxon>
        <taxon>Thripoidea</taxon>
        <taxon>Thripidae</taxon>
        <taxon>Frankliniella</taxon>
    </lineage>
</organism>
<dbReference type="EMBL" id="JAHWGI010001372">
    <property type="protein sequence ID" value="KAK3928998.1"/>
    <property type="molecule type" value="Genomic_DNA"/>
</dbReference>
<evidence type="ECO:0000313" key="7">
    <source>
        <dbReference type="Proteomes" id="UP001219518"/>
    </source>
</evidence>
<dbReference type="PANTHER" id="PTHR19855">
    <property type="entry name" value="WD40 REPEAT PROTEIN 12, 37"/>
    <property type="match status" value="1"/>
</dbReference>
<dbReference type="Gene3D" id="1.20.1280.50">
    <property type="match status" value="1"/>
</dbReference>
<dbReference type="PROSITE" id="PS50181">
    <property type="entry name" value="FBOX"/>
    <property type="match status" value="1"/>
</dbReference>
<dbReference type="Proteomes" id="UP001219518">
    <property type="component" value="Unassembled WGS sequence"/>
</dbReference>
<keyword evidence="2" id="KW-0677">Repeat</keyword>
<feature type="domain" description="F-box" evidence="5">
    <location>
        <begin position="77"/>
        <end position="124"/>
    </location>
</feature>
<feature type="compositionally biased region" description="Basic and acidic residues" evidence="4">
    <location>
        <begin position="7"/>
        <end position="22"/>
    </location>
</feature>
<dbReference type="Gene3D" id="2.130.10.10">
    <property type="entry name" value="YVTN repeat-like/Quinoprotein amine dehydrogenase"/>
    <property type="match status" value="1"/>
</dbReference>
<dbReference type="Pfam" id="PF12937">
    <property type="entry name" value="F-box-like"/>
    <property type="match status" value="1"/>
</dbReference>
<keyword evidence="7" id="KW-1185">Reference proteome</keyword>
<dbReference type="AlphaFoldDB" id="A0AAE1LR36"/>
<comment type="caution">
    <text evidence="6">The sequence shown here is derived from an EMBL/GenBank/DDBJ whole genome shotgun (WGS) entry which is preliminary data.</text>
</comment>
<feature type="repeat" description="WD" evidence="3">
    <location>
        <begin position="172"/>
        <end position="213"/>
    </location>
</feature>
<evidence type="ECO:0000256" key="2">
    <source>
        <dbReference type="ARBA" id="ARBA00022737"/>
    </source>
</evidence>
<dbReference type="InterPro" id="IPR036047">
    <property type="entry name" value="F-box-like_dom_sf"/>
</dbReference>
<proteinExistence type="predicted"/>
<reference evidence="6" key="2">
    <citation type="journal article" date="2023" name="BMC Genomics">
        <title>Pest status, molecular evolution, and epigenetic factors derived from the genome assembly of Frankliniella fusca, a thysanopteran phytovirus vector.</title>
        <authorList>
            <person name="Catto M.A."/>
            <person name="Labadie P.E."/>
            <person name="Jacobson A.L."/>
            <person name="Kennedy G.G."/>
            <person name="Srinivasan R."/>
            <person name="Hunt B.G."/>
        </authorList>
    </citation>
    <scope>NUCLEOTIDE SEQUENCE</scope>
    <source>
        <strain evidence="6">PL_HMW_Pooled</strain>
    </source>
</reference>
<dbReference type="SUPFAM" id="SSF50978">
    <property type="entry name" value="WD40 repeat-like"/>
    <property type="match status" value="1"/>
</dbReference>
<reference evidence="6" key="1">
    <citation type="submission" date="2021-07" db="EMBL/GenBank/DDBJ databases">
        <authorList>
            <person name="Catto M.A."/>
            <person name="Jacobson A."/>
            <person name="Kennedy G."/>
            <person name="Labadie P."/>
            <person name="Hunt B.G."/>
            <person name="Srinivasan R."/>
        </authorList>
    </citation>
    <scope>NUCLEOTIDE SEQUENCE</scope>
    <source>
        <strain evidence="6">PL_HMW_Pooled</strain>
        <tissue evidence="6">Head</tissue>
    </source>
</reference>
<feature type="compositionally biased region" description="Polar residues" evidence="4">
    <location>
        <begin position="25"/>
        <end position="36"/>
    </location>
</feature>
<dbReference type="InterPro" id="IPR020472">
    <property type="entry name" value="WD40_PAC1"/>
</dbReference>
<dbReference type="InterPro" id="IPR001810">
    <property type="entry name" value="F-box_dom"/>
</dbReference>
<evidence type="ECO:0000313" key="6">
    <source>
        <dbReference type="EMBL" id="KAK3928998.1"/>
    </source>
</evidence>
<dbReference type="PRINTS" id="PR00320">
    <property type="entry name" value="GPROTEINBRPT"/>
</dbReference>
<dbReference type="SMART" id="SM00256">
    <property type="entry name" value="FBOX"/>
    <property type="match status" value="1"/>
</dbReference>
<dbReference type="Pfam" id="PF00400">
    <property type="entry name" value="WD40"/>
    <property type="match status" value="1"/>
</dbReference>
<dbReference type="InterPro" id="IPR036322">
    <property type="entry name" value="WD40_repeat_dom_sf"/>
</dbReference>
<evidence type="ECO:0000256" key="3">
    <source>
        <dbReference type="PROSITE-ProRule" id="PRU00221"/>
    </source>
</evidence>
<dbReference type="SMART" id="SM00320">
    <property type="entry name" value="WD40"/>
    <property type="match status" value="6"/>
</dbReference>
<dbReference type="PANTHER" id="PTHR19855:SF34">
    <property type="entry name" value="F-BOX_WD REPEAT-CONTAINING PROTEIN 9"/>
    <property type="match status" value="1"/>
</dbReference>
<gene>
    <name evidence="6" type="ORF">KUF71_017281</name>
</gene>
<name>A0AAE1LR36_9NEOP</name>
<dbReference type="PROSITE" id="PS50082">
    <property type="entry name" value="WD_REPEATS_2"/>
    <property type="match status" value="1"/>
</dbReference>
<dbReference type="PROSITE" id="PS00678">
    <property type="entry name" value="WD_REPEATS_1"/>
    <property type="match status" value="1"/>
</dbReference>
<accession>A0AAE1LR36</accession>